<dbReference type="GO" id="GO:0000287">
    <property type="term" value="F:magnesium ion binding"/>
    <property type="evidence" value="ECO:0007669"/>
    <property type="project" value="InterPro"/>
</dbReference>
<dbReference type="InterPro" id="IPR037143">
    <property type="entry name" value="4-PPantetheinyl_Trfase_dom_sf"/>
</dbReference>
<dbReference type="Proteomes" id="UP000521676">
    <property type="component" value="Unassembled WGS sequence"/>
</dbReference>
<dbReference type="EMBL" id="CP128400">
    <property type="protein sequence ID" value="WJW69578.1"/>
    <property type="molecule type" value="Genomic_DNA"/>
</dbReference>
<evidence type="ECO:0000313" key="7">
    <source>
        <dbReference type="Proteomes" id="UP000521676"/>
    </source>
</evidence>
<gene>
    <name evidence="5" type="ORF">HXX08_17605</name>
    <name evidence="6" type="ORF">OZ401_003204</name>
</gene>
<organism evidence="5 7">
    <name type="scientific">Candidatus Chlorohelix allophototropha</name>
    <dbReference type="NCBI Taxonomy" id="3003348"/>
    <lineage>
        <taxon>Bacteria</taxon>
        <taxon>Bacillati</taxon>
        <taxon>Chloroflexota</taxon>
        <taxon>Chloroflexia</taxon>
        <taxon>Candidatus Chloroheliales</taxon>
        <taxon>Candidatus Chloroheliaceae</taxon>
        <taxon>Candidatus Chlorohelix</taxon>
    </lineage>
</organism>
<evidence type="ECO:0000259" key="3">
    <source>
        <dbReference type="Pfam" id="PF01648"/>
    </source>
</evidence>
<dbReference type="EMBL" id="JACATZ010000003">
    <property type="protein sequence ID" value="NWJ47673.1"/>
    <property type="molecule type" value="Genomic_DNA"/>
</dbReference>
<dbReference type="RefSeq" id="WP_341471460.1">
    <property type="nucleotide sequence ID" value="NZ_CP128400.1"/>
</dbReference>
<feature type="domain" description="4'-phosphopantetheinyl transferase N-terminal" evidence="4">
    <location>
        <begin position="42"/>
        <end position="122"/>
    </location>
</feature>
<name>A0A8T7M6I2_9CHLR</name>
<comment type="similarity">
    <text evidence="1">Belongs to the P-Pant transferase superfamily. Gsp/Sfp/HetI/AcpT family.</text>
</comment>
<reference evidence="5 7" key="1">
    <citation type="submission" date="2020-06" db="EMBL/GenBank/DDBJ databases">
        <title>Anoxygenic phototrophic Chloroflexota member uses a Type I reaction center.</title>
        <authorList>
            <person name="Tsuji J.M."/>
            <person name="Shaw N.A."/>
            <person name="Nagashima S."/>
            <person name="Venkiteswaran J."/>
            <person name="Schiff S.L."/>
            <person name="Hanada S."/>
            <person name="Tank M."/>
            <person name="Neufeld J.D."/>
        </authorList>
    </citation>
    <scope>NUCLEOTIDE SEQUENCE [LARGE SCALE GENOMIC DNA]</scope>
    <source>
        <strain evidence="5">L227-S17</strain>
    </source>
</reference>
<evidence type="ECO:0000256" key="2">
    <source>
        <dbReference type="ARBA" id="ARBA00022679"/>
    </source>
</evidence>
<keyword evidence="2 5" id="KW-0808">Transferase</keyword>
<dbReference type="GO" id="GO:0008897">
    <property type="term" value="F:holo-[acyl-carrier-protein] synthase activity"/>
    <property type="evidence" value="ECO:0007669"/>
    <property type="project" value="InterPro"/>
</dbReference>
<proteinExistence type="inferred from homology"/>
<dbReference type="AlphaFoldDB" id="A0A8T7M6I2"/>
<dbReference type="PANTHER" id="PTHR12215">
    <property type="entry name" value="PHOSPHOPANTETHEINE TRANSFERASE"/>
    <property type="match status" value="1"/>
</dbReference>
<accession>A0A8T7M6I2</accession>
<dbReference type="Pfam" id="PF22624">
    <property type="entry name" value="AASDHPPT_N"/>
    <property type="match status" value="1"/>
</dbReference>
<evidence type="ECO:0000313" key="6">
    <source>
        <dbReference type="EMBL" id="WJW69578.1"/>
    </source>
</evidence>
<sequence length="251" mass="28951">MSNQSETDWQPASVVSSLQENEVQVWKIELTQARLLLPLFNEYLTSEEIERAKRYRRIQDGERFIIARGLLRHLLGQYLNENPTKIKLSTLAHGKPALSQTTYQKPVEFNISHSGELALLAFSTEMRLGIDLEQINIAIEYSSIARNFFSVSEIRLLEELPLSEKPKYFFRLWTIKEAYLKACGKGLTFPLDQVEIVPAPSQNMVYFTIKTPTPNLQYWKVCELKPDEGYCGALAVDGNDWALRCFKWKEP</sequence>
<dbReference type="GO" id="GO:0005829">
    <property type="term" value="C:cytosol"/>
    <property type="evidence" value="ECO:0007669"/>
    <property type="project" value="TreeGrafter"/>
</dbReference>
<dbReference type="GO" id="GO:0019878">
    <property type="term" value="P:lysine biosynthetic process via aminoadipic acid"/>
    <property type="evidence" value="ECO:0007669"/>
    <property type="project" value="TreeGrafter"/>
</dbReference>
<evidence type="ECO:0000313" key="8">
    <source>
        <dbReference type="Proteomes" id="UP001431572"/>
    </source>
</evidence>
<dbReference type="SUPFAM" id="SSF56214">
    <property type="entry name" value="4'-phosphopantetheinyl transferase"/>
    <property type="match status" value="2"/>
</dbReference>
<dbReference type="InterPro" id="IPR008278">
    <property type="entry name" value="4-PPantetheinyl_Trfase_dom"/>
</dbReference>
<dbReference type="InterPro" id="IPR055066">
    <property type="entry name" value="AASDHPPT_N"/>
</dbReference>
<dbReference type="Proteomes" id="UP001431572">
    <property type="component" value="Chromosome 2"/>
</dbReference>
<dbReference type="InterPro" id="IPR050559">
    <property type="entry name" value="P-Pant_transferase_sf"/>
</dbReference>
<evidence type="ECO:0000313" key="5">
    <source>
        <dbReference type="EMBL" id="NWJ47673.1"/>
    </source>
</evidence>
<feature type="domain" description="4'-phosphopantetheinyl transferase" evidence="3">
    <location>
        <begin position="128"/>
        <end position="214"/>
    </location>
</feature>
<protein>
    <submittedName>
        <fullName evidence="5">4'-phosphopantetheinyl transferase superfamily protein</fullName>
    </submittedName>
</protein>
<reference evidence="6" key="2">
    <citation type="journal article" date="2024" name="Nature">
        <title>Anoxygenic phototroph of the Chloroflexota uses a type I reaction centre.</title>
        <authorList>
            <person name="Tsuji J.M."/>
            <person name="Shaw N.A."/>
            <person name="Nagashima S."/>
            <person name="Venkiteswaran J.J."/>
            <person name="Schiff S.L."/>
            <person name="Watanabe T."/>
            <person name="Fukui M."/>
            <person name="Hanada S."/>
            <person name="Tank M."/>
            <person name="Neufeld J.D."/>
        </authorList>
    </citation>
    <scope>NUCLEOTIDE SEQUENCE</scope>
    <source>
        <strain evidence="6">L227-S17</strain>
    </source>
</reference>
<evidence type="ECO:0000259" key="4">
    <source>
        <dbReference type="Pfam" id="PF22624"/>
    </source>
</evidence>
<evidence type="ECO:0000256" key="1">
    <source>
        <dbReference type="ARBA" id="ARBA00010990"/>
    </source>
</evidence>
<dbReference type="Pfam" id="PF01648">
    <property type="entry name" value="ACPS"/>
    <property type="match status" value="1"/>
</dbReference>
<dbReference type="Gene3D" id="3.90.470.20">
    <property type="entry name" value="4'-phosphopantetheinyl transferase domain"/>
    <property type="match status" value="2"/>
</dbReference>
<keyword evidence="8" id="KW-1185">Reference proteome</keyword>
<dbReference type="PANTHER" id="PTHR12215:SF10">
    <property type="entry name" value="L-AMINOADIPATE-SEMIALDEHYDE DEHYDROGENASE-PHOSPHOPANTETHEINYL TRANSFERASE"/>
    <property type="match status" value="1"/>
</dbReference>